<protein>
    <submittedName>
        <fullName evidence="8">Extracellular solute-binding protein</fullName>
    </submittedName>
</protein>
<dbReference type="InterPro" id="IPR050490">
    <property type="entry name" value="Bact_solute-bd_prot1"/>
</dbReference>
<dbReference type="Pfam" id="PF01547">
    <property type="entry name" value="SBP_bac_1"/>
    <property type="match status" value="1"/>
</dbReference>
<evidence type="ECO:0000256" key="4">
    <source>
        <dbReference type="ARBA" id="ARBA00023139"/>
    </source>
</evidence>
<comment type="caution">
    <text evidence="8">The sequence shown here is derived from an EMBL/GenBank/DDBJ whole genome shotgun (WGS) entry which is preliminary data.</text>
</comment>
<dbReference type="SUPFAM" id="SSF53850">
    <property type="entry name" value="Periplasmic binding protein-like II"/>
    <property type="match status" value="1"/>
</dbReference>
<dbReference type="PANTHER" id="PTHR43649">
    <property type="entry name" value="ARABINOSE-BINDING PROTEIN-RELATED"/>
    <property type="match status" value="1"/>
</dbReference>
<feature type="signal peptide" evidence="7">
    <location>
        <begin position="1"/>
        <end position="22"/>
    </location>
</feature>
<keyword evidence="5" id="KW-0449">Lipoprotein</keyword>
<keyword evidence="1" id="KW-1003">Cell membrane</keyword>
<keyword evidence="9" id="KW-1185">Reference proteome</keyword>
<evidence type="ECO:0000256" key="5">
    <source>
        <dbReference type="ARBA" id="ARBA00023288"/>
    </source>
</evidence>
<reference evidence="8 9" key="1">
    <citation type="submission" date="2022-08" db="EMBL/GenBank/DDBJ databases">
        <title>Paenibacillus endoradicis sp. nov., Paenibacillus radicibacter sp. nov and Paenibacillus pararadicis sp. nov., three cold-adapted plant growth-promoting bacteria isolated from root of Larix gmelinii in Great Khingan.</title>
        <authorList>
            <person name="Xue H."/>
        </authorList>
    </citation>
    <scope>NUCLEOTIDE SEQUENCE [LARGE SCALE GENOMIC DNA]</scope>
    <source>
        <strain evidence="8 9">N5-1-1-5</strain>
    </source>
</reference>
<dbReference type="EMBL" id="JANQBD010000037">
    <property type="protein sequence ID" value="MCR8636209.1"/>
    <property type="molecule type" value="Genomic_DNA"/>
</dbReference>
<feature type="region of interest" description="Disordered" evidence="6">
    <location>
        <begin position="26"/>
        <end position="47"/>
    </location>
</feature>
<evidence type="ECO:0000256" key="6">
    <source>
        <dbReference type="SAM" id="MobiDB-lite"/>
    </source>
</evidence>
<keyword evidence="3" id="KW-0472">Membrane</keyword>
<accession>A0ABT1YUH4</accession>
<dbReference type="PROSITE" id="PS51257">
    <property type="entry name" value="PROKAR_LIPOPROTEIN"/>
    <property type="match status" value="1"/>
</dbReference>
<evidence type="ECO:0000256" key="7">
    <source>
        <dbReference type="SAM" id="SignalP"/>
    </source>
</evidence>
<dbReference type="RefSeq" id="WP_258217737.1">
    <property type="nucleotide sequence ID" value="NZ_JANQBD010000037.1"/>
</dbReference>
<proteinExistence type="predicted"/>
<dbReference type="Proteomes" id="UP001300012">
    <property type="component" value="Unassembled WGS sequence"/>
</dbReference>
<evidence type="ECO:0000313" key="8">
    <source>
        <dbReference type="EMBL" id="MCR8636209.1"/>
    </source>
</evidence>
<evidence type="ECO:0000256" key="1">
    <source>
        <dbReference type="ARBA" id="ARBA00022475"/>
    </source>
</evidence>
<dbReference type="PANTHER" id="PTHR43649:SF33">
    <property type="entry name" value="POLYGALACTURONAN_RHAMNOGALACTURONAN-BINDING PROTEIN YTCQ"/>
    <property type="match status" value="1"/>
</dbReference>
<dbReference type="Gene3D" id="3.40.190.10">
    <property type="entry name" value="Periplasmic binding protein-like II"/>
    <property type="match status" value="2"/>
</dbReference>
<sequence length="523" mass="58704">MKSRLWISSLAFIFTASLVACSANNGGGQQTPKPGETAAKDNKENKEPAVAQKQTYKIFRNFGAPEYPADGGRGKKEVLAALDKAGLKNIDFNVTLASGTEYYTKLNLFASSGELPDFFNVDIPSLTRFADEGLIIPLDDLIKNSPNIQKLIKQSDLEALKYKGKVYGLPVGYRPEPFNGPDTNGFTVRQDWLDQLGLKQPKTLDEFYKVLQAFTNNDPDKNGKKDTYGLSAAKPANPQLTPFSAIFGAYGIIPAFWHERDGQLKQGMVLPEAKEVLALLQKWFKEGLIDPEFVIMETKQLEEKAIGSKVGIFEGSAFNVDPKQPINLSMKKAVPTSNLQILAPPVGPNGKQGWPENAPAYNDIRAISAKTKNPEQLMKLIDWSATEEGFPLVTYGVDKEHYTFDKAKNRVEMKVPSYSELYAQGFSNPIRFIQVVDRRWMTEEALGAMETTNKYTVKNQFWKTTQAMLDYPDLPKLWSEYYSKIVTGTWSVDKWDEFVTKYYSQGGKAIEQQVNEEWKKKGK</sequence>
<keyword evidence="4" id="KW-0564">Palmitate</keyword>
<dbReference type="InterPro" id="IPR006059">
    <property type="entry name" value="SBP"/>
</dbReference>
<evidence type="ECO:0000256" key="2">
    <source>
        <dbReference type="ARBA" id="ARBA00022729"/>
    </source>
</evidence>
<feature type="chain" id="PRO_5046388653" evidence="7">
    <location>
        <begin position="23"/>
        <end position="523"/>
    </location>
</feature>
<feature type="compositionally biased region" description="Basic and acidic residues" evidence="6">
    <location>
        <begin position="38"/>
        <end position="47"/>
    </location>
</feature>
<keyword evidence="2 7" id="KW-0732">Signal</keyword>
<evidence type="ECO:0000256" key="3">
    <source>
        <dbReference type="ARBA" id="ARBA00023136"/>
    </source>
</evidence>
<organism evidence="8 9">
    <name type="scientific">Paenibacillus radicis</name>
    <name type="common">ex Xue et al. 2023</name>
    <dbReference type="NCBI Taxonomy" id="2972489"/>
    <lineage>
        <taxon>Bacteria</taxon>
        <taxon>Bacillati</taxon>
        <taxon>Bacillota</taxon>
        <taxon>Bacilli</taxon>
        <taxon>Bacillales</taxon>
        <taxon>Paenibacillaceae</taxon>
        <taxon>Paenibacillus</taxon>
    </lineage>
</organism>
<evidence type="ECO:0000313" key="9">
    <source>
        <dbReference type="Proteomes" id="UP001300012"/>
    </source>
</evidence>
<name>A0ABT1YUH4_9BACL</name>
<gene>
    <name evidence="8" type="ORF">NV381_33985</name>
</gene>